<proteinExistence type="predicted"/>
<sequence>MSSTNNSSSNNLIKQSYYQVNSNTAASPNYNATAFSPEHANDNYSEHSHHSTHSHHSANSHHSTTSHSNASQHSHHSMNASTNINSNNNNNNKSNRNPLHDNMPMISNNIGNADNINSANSLMKLNGVLTNPISPSVNPFMNDPREGPSTLNINDLVYILPSDIDFFNLLTLDNGDGNNNNNPNPDSVNIHLFDILWGNANIVELLNILEDNDPIKKMTNSNEDINDDLMLTNDPRIVDFMLTLINLTHCACNFTLYTDEKFENILKDLLILNKDHSIIENVLMYDGSLMLRDMYHKTHLEPIGKLWDRYVRMPSLKRCLDKLRERINSSGSFSEHVAMSFVVVVLFSANSAIRSTDWRTHLKGSCQLLTKTASLLPKGKLTEKEQISLNLFQVVIDFFCHAEILAQITSDNGGSLISPCNADELFEVSPFSENTIMEGTFDLVRGYSLSLVPVLNKIYNYLKVLKTSKNINLSGSNLIKFYLKNDHPEIFQEMKEFGISTCNHASSLFASNMKEVSALKQVSDLRLKFTMVNCTKLYHLTIEIYLKVFFIRVPLNTTQGVEEIEQHLEKMLETIYAMPYNTSAAIACHWGIYMGAVIASIIHSDSLYEHFVDSLTKLVDNGLYVAGNSREKLNYIAAMINSKNYDMIVNDAQDFIVF</sequence>
<dbReference type="EMBL" id="BSXN01002004">
    <property type="protein sequence ID" value="GME75263.1"/>
    <property type="molecule type" value="Genomic_DNA"/>
</dbReference>
<feature type="region of interest" description="Disordered" evidence="1">
    <location>
        <begin position="29"/>
        <end position="103"/>
    </location>
</feature>
<accession>A0A9W6WIH3</accession>
<feature type="compositionally biased region" description="Basic and acidic residues" evidence="1">
    <location>
        <begin position="39"/>
        <end position="49"/>
    </location>
</feature>
<comment type="caution">
    <text evidence="2">The sequence shown here is derived from an EMBL/GenBank/DDBJ whole genome shotgun (WGS) entry which is preliminary data.</text>
</comment>
<evidence type="ECO:0000313" key="3">
    <source>
        <dbReference type="Proteomes" id="UP001165120"/>
    </source>
</evidence>
<dbReference type="AlphaFoldDB" id="A0A9W6WIH3"/>
<gene>
    <name evidence="2" type="ORF">Cboi02_000471600</name>
</gene>
<feature type="compositionally biased region" description="Basic residues" evidence="1">
    <location>
        <begin position="50"/>
        <end position="59"/>
    </location>
</feature>
<evidence type="ECO:0000313" key="2">
    <source>
        <dbReference type="EMBL" id="GME75263.1"/>
    </source>
</evidence>
<name>A0A9W6WIH3_CANBO</name>
<dbReference type="Proteomes" id="UP001165120">
    <property type="component" value="Unassembled WGS sequence"/>
</dbReference>
<organism evidence="2 3">
    <name type="scientific">Candida boidinii</name>
    <name type="common">Yeast</name>
    <dbReference type="NCBI Taxonomy" id="5477"/>
    <lineage>
        <taxon>Eukaryota</taxon>
        <taxon>Fungi</taxon>
        <taxon>Dikarya</taxon>
        <taxon>Ascomycota</taxon>
        <taxon>Saccharomycotina</taxon>
        <taxon>Pichiomycetes</taxon>
        <taxon>Pichiales</taxon>
        <taxon>Pichiaceae</taxon>
        <taxon>Ogataea</taxon>
        <taxon>Ogataea/Candida clade</taxon>
    </lineage>
</organism>
<evidence type="ECO:0000256" key="1">
    <source>
        <dbReference type="SAM" id="MobiDB-lite"/>
    </source>
</evidence>
<keyword evidence="3" id="KW-1185">Reference proteome</keyword>
<feature type="compositionally biased region" description="Low complexity" evidence="1">
    <location>
        <begin position="60"/>
        <end position="97"/>
    </location>
</feature>
<protein>
    <submittedName>
        <fullName evidence="2">Unnamed protein product</fullName>
    </submittedName>
</protein>
<reference evidence="2" key="1">
    <citation type="submission" date="2023-04" db="EMBL/GenBank/DDBJ databases">
        <title>Candida boidinii NBRC 10035.</title>
        <authorList>
            <person name="Ichikawa N."/>
            <person name="Sato H."/>
            <person name="Tonouchi N."/>
        </authorList>
    </citation>
    <scope>NUCLEOTIDE SEQUENCE</scope>
    <source>
        <strain evidence="2">NBRC 10035</strain>
    </source>
</reference>